<gene>
    <name evidence="2" type="ORF">Ga0609869_002063</name>
</gene>
<accession>A0ABV3XV83</accession>
<organism evidence="2 3">
    <name type="scientific">Rhodovulum iodosum</name>
    <dbReference type="NCBI Taxonomy" id="68291"/>
    <lineage>
        <taxon>Bacteria</taxon>
        <taxon>Pseudomonadati</taxon>
        <taxon>Pseudomonadota</taxon>
        <taxon>Alphaproteobacteria</taxon>
        <taxon>Rhodobacterales</taxon>
        <taxon>Paracoccaceae</taxon>
        <taxon>Rhodovulum</taxon>
    </lineage>
</organism>
<protein>
    <submittedName>
        <fullName evidence="2">Uncharacterized protein</fullName>
    </submittedName>
</protein>
<dbReference type="Proteomes" id="UP001560019">
    <property type="component" value="Unassembled WGS sequence"/>
</dbReference>
<comment type="caution">
    <text evidence="2">The sequence shown here is derived from an EMBL/GenBank/DDBJ whole genome shotgun (WGS) entry which is preliminary data.</text>
</comment>
<evidence type="ECO:0000313" key="2">
    <source>
        <dbReference type="EMBL" id="MEX5728710.1"/>
    </source>
</evidence>
<dbReference type="RefSeq" id="WP_125406886.1">
    <property type="nucleotide sequence ID" value="NZ_JBEHHI010000002.1"/>
</dbReference>
<keyword evidence="1" id="KW-0732">Signal</keyword>
<name>A0ABV3XV83_9RHOB</name>
<feature type="chain" id="PRO_5047458741" evidence="1">
    <location>
        <begin position="22"/>
        <end position="477"/>
    </location>
</feature>
<sequence length="477" mass="52335">MKTIAFLGGAFLFGSAVGALASDAVRGTAQTFTSPNGITERCVQIAQIPGGDYSKGDLEDEAAYCAIDLYGPDVALCPKTWSTSPGMMIYDISEGPYAGDRARFQRNACAEGKAAKDLAKDDLAKFKVTMNAEGTSGTFSTSSLLYYHFSRYFDMAVKVPVAVWRAMDAAEHGAEVARPGLSLSGKTGRMNHEGWRHLVEAEKNPASYSPTDHMFTADREQIYGVLLSSPGHRYGSEVNGTRESGWGKGQNYDFQETPGFLALRSSLPLDQAIAHGLKEARKDGQINRDLGPDVPAQQMAWWMREISEIVLLDYIFSQQDRIGNIDFTPYYYWIEDGKLKHKKAKHHEPGDGDVPEGALLLKRTNLNDNDAGGLVRYANFAKSTEMLEKLRHFDGGVYRRLVALDTDLQAQGPIYGWLESSLGLTDREVSQVVKNTRLATGILQESCQRGELIFDLDPAQFLLTGAVTPEKVACDGG</sequence>
<evidence type="ECO:0000313" key="3">
    <source>
        <dbReference type="Proteomes" id="UP001560019"/>
    </source>
</evidence>
<dbReference type="EMBL" id="JBEHHI010000002">
    <property type="protein sequence ID" value="MEX5728710.1"/>
    <property type="molecule type" value="Genomic_DNA"/>
</dbReference>
<evidence type="ECO:0000256" key="1">
    <source>
        <dbReference type="SAM" id="SignalP"/>
    </source>
</evidence>
<reference evidence="2 3" key="1">
    <citation type="submission" date="2024-06" db="EMBL/GenBank/DDBJ databases">
        <title>Genome of Rhodovulum iodosum, a marine photoferrotroph.</title>
        <authorList>
            <person name="Bianchini G."/>
            <person name="Nikeleit V."/>
            <person name="Kappler A."/>
            <person name="Bryce C."/>
            <person name="Sanchez-Baracaldo P."/>
        </authorList>
    </citation>
    <scope>NUCLEOTIDE SEQUENCE [LARGE SCALE GENOMIC DNA]</scope>
    <source>
        <strain evidence="2 3">UT/N1</strain>
    </source>
</reference>
<proteinExistence type="predicted"/>
<feature type="signal peptide" evidence="1">
    <location>
        <begin position="1"/>
        <end position="21"/>
    </location>
</feature>
<keyword evidence="3" id="KW-1185">Reference proteome</keyword>